<dbReference type="EMBL" id="MOMC01000041">
    <property type="protein sequence ID" value="ONH28313.1"/>
    <property type="molecule type" value="Genomic_DNA"/>
</dbReference>
<evidence type="ECO:0000313" key="2">
    <source>
        <dbReference type="Proteomes" id="UP000188929"/>
    </source>
</evidence>
<name>A0A1V2I8A6_9ACTN</name>
<dbReference type="Proteomes" id="UP000188929">
    <property type="component" value="Unassembled WGS sequence"/>
</dbReference>
<organism evidence="1 2">
    <name type="scientific">Pseudofrankia asymbiotica</name>
    <dbReference type="NCBI Taxonomy" id="1834516"/>
    <lineage>
        <taxon>Bacteria</taxon>
        <taxon>Bacillati</taxon>
        <taxon>Actinomycetota</taxon>
        <taxon>Actinomycetes</taxon>
        <taxon>Frankiales</taxon>
        <taxon>Frankiaceae</taxon>
        <taxon>Pseudofrankia</taxon>
    </lineage>
</organism>
<dbReference type="STRING" id="1834516.BL253_19920"/>
<gene>
    <name evidence="1" type="ORF">BL253_19920</name>
</gene>
<sequence>MWEVRAAPGRLPDLLGWVRGTAVPELLGTPACLRVDVYDAADERVVVIARFAGTPARLPEPPAGLLRRPAHAWPFRHLSTYRATHP</sequence>
<proteinExistence type="predicted"/>
<reference evidence="2" key="1">
    <citation type="submission" date="2016-10" db="EMBL/GenBank/DDBJ databases">
        <title>Frankia sp. NRRL B-16386 Genome sequencing.</title>
        <authorList>
            <person name="Ghodhbane-Gtari F."/>
            <person name="Swanson E."/>
            <person name="Gueddou A."/>
            <person name="Hezbri K."/>
            <person name="Ktari K."/>
            <person name="Nouioui I."/>
            <person name="Morris K."/>
            <person name="Simpson S."/>
            <person name="Abebe-Akele F."/>
            <person name="Thomas K."/>
            <person name="Gtari M."/>
            <person name="Tisa L.S."/>
        </authorList>
    </citation>
    <scope>NUCLEOTIDE SEQUENCE [LARGE SCALE GENOMIC DNA]</scope>
    <source>
        <strain evidence="2">NRRL B-16386</strain>
    </source>
</reference>
<dbReference type="AlphaFoldDB" id="A0A1V2I8A6"/>
<comment type="caution">
    <text evidence="1">The sequence shown here is derived from an EMBL/GenBank/DDBJ whole genome shotgun (WGS) entry which is preliminary data.</text>
</comment>
<accession>A0A1V2I8A6</accession>
<keyword evidence="2" id="KW-1185">Reference proteome</keyword>
<evidence type="ECO:0008006" key="3">
    <source>
        <dbReference type="Google" id="ProtNLM"/>
    </source>
</evidence>
<evidence type="ECO:0000313" key="1">
    <source>
        <dbReference type="EMBL" id="ONH28313.1"/>
    </source>
</evidence>
<protein>
    <recommendedName>
        <fullName evidence="3">ABM domain-containing protein</fullName>
    </recommendedName>
</protein>